<dbReference type="AlphaFoldDB" id="A0A316F371"/>
<evidence type="ECO:0000259" key="2">
    <source>
        <dbReference type="Pfam" id="PF13681"/>
    </source>
</evidence>
<dbReference type="InterPro" id="IPR025205">
    <property type="entry name" value="PilX/PilW_C"/>
</dbReference>
<gene>
    <name evidence="3" type="ORF">C7419_1012152</name>
</gene>
<dbReference type="Proteomes" id="UP000245754">
    <property type="component" value="Unassembled WGS sequence"/>
</dbReference>
<dbReference type="EMBL" id="QGGT01000001">
    <property type="protein sequence ID" value="PWK38258.1"/>
    <property type="molecule type" value="Genomic_DNA"/>
</dbReference>
<evidence type="ECO:0000313" key="3">
    <source>
        <dbReference type="EMBL" id="PWK38258.1"/>
    </source>
</evidence>
<keyword evidence="1" id="KW-0812">Transmembrane</keyword>
<keyword evidence="1" id="KW-0472">Membrane</keyword>
<keyword evidence="1" id="KW-1133">Transmembrane helix</keyword>
<keyword evidence="4" id="KW-1185">Reference proteome</keyword>
<accession>A0A316F371</accession>
<feature type="transmembrane region" description="Helical" evidence="1">
    <location>
        <begin position="20"/>
        <end position="44"/>
    </location>
</feature>
<sequence>MLKRHGLAPWPPRPPRPPRIRAGIGTLAFVSLLLMLTASSYFAAMHLLTVGRILASRHIDREIAMRAAEVALVDAEADVLAALAHGGGRLLHWPAAGTCAEGAGQGLCVPAHARTPAWWRWLEGHDVPEAAVVGTFTGTFASPLRSALPGTALPALPAGVAGATILPRYVLEPISDGMPGQLPRFRVTALGFGRDPAVRVLLQSEFQP</sequence>
<feature type="domain" description="PilX/PilW C-terminal" evidence="2">
    <location>
        <begin position="105"/>
        <end position="207"/>
    </location>
</feature>
<name>A0A316F371_9BURK</name>
<reference evidence="3 4" key="1">
    <citation type="submission" date="2018-05" db="EMBL/GenBank/DDBJ databases">
        <title>Genomic Encyclopedia of Type Strains, Phase IV (KMG-V): Genome sequencing to study the core and pangenomes of soil and plant-associated prokaryotes.</title>
        <authorList>
            <person name="Whitman W."/>
        </authorList>
    </citation>
    <scope>NUCLEOTIDE SEQUENCE [LARGE SCALE GENOMIC DNA]</scope>
    <source>
        <strain evidence="3 4">SLV-132</strain>
    </source>
</reference>
<evidence type="ECO:0000256" key="1">
    <source>
        <dbReference type="SAM" id="Phobius"/>
    </source>
</evidence>
<dbReference type="Pfam" id="PF13681">
    <property type="entry name" value="PilX"/>
    <property type="match status" value="1"/>
</dbReference>
<comment type="caution">
    <text evidence="3">The sequence shown here is derived from an EMBL/GenBank/DDBJ whole genome shotgun (WGS) entry which is preliminary data.</text>
</comment>
<proteinExistence type="predicted"/>
<dbReference type="RefSeq" id="WP_109581872.1">
    <property type="nucleotide sequence ID" value="NZ_QGGT01000001.1"/>
</dbReference>
<organism evidence="3 4">
    <name type="scientific">Cupriavidus plantarum</name>
    <dbReference type="NCBI Taxonomy" id="942865"/>
    <lineage>
        <taxon>Bacteria</taxon>
        <taxon>Pseudomonadati</taxon>
        <taxon>Pseudomonadota</taxon>
        <taxon>Betaproteobacteria</taxon>
        <taxon>Burkholderiales</taxon>
        <taxon>Burkholderiaceae</taxon>
        <taxon>Cupriavidus</taxon>
    </lineage>
</organism>
<protein>
    <submittedName>
        <fullName evidence="3">Tfp pilus assembly protein PilX</fullName>
    </submittedName>
</protein>
<evidence type="ECO:0000313" key="4">
    <source>
        <dbReference type="Proteomes" id="UP000245754"/>
    </source>
</evidence>